<comment type="caution">
    <text evidence="1">The sequence shown here is derived from an EMBL/GenBank/DDBJ whole genome shotgun (WGS) entry which is preliminary data.</text>
</comment>
<accession>A0ACC6T6C8</accession>
<gene>
    <name evidence="1" type="ORF">NKI81_26600</name>
</gene>
<organism evidence="1 2">
    <name type="scientific">Mesorhizobium australicum</name>
    <dbReference type="NCBI Taxonomy" id="536018"/>
    <lineage>
        <taxon>Bacteria</taxon>
        <taxon>Pseudomonadati</taxon>
        <taxon>Pseudomonadota</taxon>
        <taxon>Alphaproteobacteria</taxon>
        <taxon>Hyphomicrobiales</taxon>
        <taxon>Phyllobacteriaceae</taxon>
        <taxon>Mesorhizobium</taxon>
    </lineage>
</organism>
<protein>
    <submittedName>
        <fullName evidence="1">Helix-turn-helix domain-containing protein</fullName>
    </submittedName>
</protein>
<proteinExistence type="predicted"/>
<evidence type="ECO:0000313" key="1">
    <source>
        <dbReference type="EMBL" id="MER9287471.1"/>
    </source>
</evidence>
<dbReference type="EMBL" id="JAMYRI010000021">
    <property type="protein sequence ID" value="MER9287471.1"/>
    <property type="molecule type" value="Genomic_DNA"/>
</dbReference>
<evidence type="ECO:0000313" key="2">
    <source>
        <dbReference type="Proteomes" id="UP001480082"/>
    </source>
</evidence>
<keyword evidence="2" id="KW-1185">Reference proteome</keyword>
<dbReference type="Proteomes" id="UP001480082">
    <property type="component" value="Unassembled WGS sequence"/>
</dbReference>
<sequence>MSISSEQSRAARGLLNWSQGKLSEAAGVARATIAEFEGGKRRPIANNLAAIRAALESAGVEFINGTGVKLRT</sequence>
<name>A0ACC6T6C8_9HYPH</name>
<reference evidence="1 2" key="1">
    <citation type="journal article" date="2024" name="Proc. Natl. Acad. Sci. U.S.A.">
        <title>The evolutionary genomics of adaptation to stress in wild rhizobium bacteria.</title>
        <authorList>
            <person name="Kehlet-Delgado H."/>
            <person name="Montoya A.P."/>
            <person name="Jensen K.T."/>
            <person name="Wendlandt C.E."/>
            <person name="Dexheimer C."/>
            <person name="Roberts M."/>
            <person name="Torres Martinez L."/>
            <person name="Friesen M.L."/>
            <person name="Griffitts J.S."/>
            <person name="Porter S.S."/>
        </authorList>
    </citation>
    <scope>NUCLEOTIDE SEQUENCE [LARGE SCALE GENOMIC DNA]</scope>
    <source>
        <strain evidence="1 2">M0468</strain>
    </source>
</reference>